<dbReference type="Proteomes" id="UP000324907">
    <property type="component" value="Unassembled WGS sequence"/>
</dbReference>
<gene>
    <name evidence="5" type="ORF">FNF27_07204</name>
    <name evidence="4" type="ORF">FNF28_03169</name>
    <name evidence="3" type="ORF">FNF29_01914</name>
</gene>
<dbReference type="EMBL" id="VLTO01000078">
    <property type="protein sequence ID" value="KAA0167956.1"/>
    <property type="molecule type" value="Genomic_DNA"/>
</dbReference>
<feature type="domain" description="Band 7" evidence="2">
    <location>
        <begin position="95"/>
        <end position="221"/>
    </location>
</feature>
<evidence type="ECO:0000256" key="1">
    <source>
        <dbReference type="SAM" id="Phobius"/>
    </source>
</evidence>
<comment type="caution">
    <text evidence="3">The sequence shown here is derived from an EMBL/GenBank/DDBJ whole genome shotgun (WGS) entry which is preliminary data.</text>
</comment>
<dbReference type="Proteomes" id="UP000322899">
    <property type="component" value="Unassembled WGS sequence"/>
</dbReference>
<protein>
    <recommendedName>
        <fullName evidence="2">Band 7 domain-containing protein</fullName>
    </recommendedName>
</protein>
<accession>A0A5A8CQ25</accession>
<evidence type="ECO:0000313" key="3">
    <source>
        <dbReference type="EMBL" id="KAA0155163.1"/>
    </source>
</evidence>
<dbReference type="InterPro" id="IPR001107">
    <property type="entry name" value="Band_7"/>
</dbReference>
<keyword evidence="1" id="KW-1133">Transmembrane helix</keyword>
<proteinExistence type="predicted"/>
<dbReference type="Proteomes" id="UP000323011">
    <property type="component" value="Unassembled WGS sequence"/>
</dbReference>
<dbReference type="InterPro" id="IPR036013">
    <property type="entry name" value="Band_7/SPFH_dom_sf"/>
</dbReference>
<dbReference type="EMBL" id="VLTN01000008">
    <property type="protein sequence ID" value="KAA0155163.1"/>
    <property type="molecule type" value="Genomic_DNA"/>
</dbReference>
<evidence type="ECO:0000313" key="5">
    <source>
        <dbReference type="EMBL" id="KAA0167956.1"/>
    </source>
</evidence>
<sequence>MSGFILAGMTGITVIVSCFLLGFSFDTLDPNTLGFLYDGAVMRLETEHLFNAERDDPKAGRIFTGLGRSFDIYRFPRYAQRVIFRSGSEDGGIILAKTRDGLSVQLSASFQYHFHRTAPAMASLAINFGTAEQARALYVMFARREIRDAVSQFEMKDLWERRANVSTAAFNAVAAKLMTKHAVVSGLQLLELSIPSEVQGAVENTTVEEQGIEETRQQQLKAMVEIRTEQLKARQDAEVTVINAQASAQKTIIDARAAALSLNVTVGGQERALKGSRDALAVSNPDLLEYLQMRAILSTKATSKLSVPQPPATG</sequence>
<evidence type="ECO:0000313" key="4">
    <source>
        <dbReference type="EMBL" id="KAA0166400.1"/>
    </source>
</evidence>
<dbReference type="Pfam" id="PF01145">
    <property type="entry name" value="Band_7"/>
    <property type="match status" value="1"/>
</dbReference>
<evidence type="ECO:0000259" key="2">
    <source>
        <dbReference type="Pfam" id="PF01145"/>
    </source>
</evidence>
<reference evidence="6 7" key="1">
    <citation type="submission" date="2019-07" db="EMBL/GenBank/DDBJ databases">
        <title>Genomes of Cafeteria roenbergensis.</title>
        <authorList>
            <person name="Fischer M.G."/>
            <person name="Hackl T."/>
            <person name="Roman M."/>
        </authorList>
    </citation>
    <scope>NUCLEOTIDE SEQUENCE [LARGE SCALE GENOMIC DNA]</scope>
    <source>
        <strain evidence="3 7">BVI</strain>
        <strain evidence="5 6">E4-10P</strain>
        <strain evidence="4 8">RCC970-E3</strain>
    </source>
</reference>
<keyword evidence="1" id="KW-0472">Membrane</keyword>
<dbReference type="SUPFAM" id="SSF117892">
    <property type="entry name" value="Band 7/SPFH domain"/>
    <property type="match status" value="1"/>
</dbReference>
<evidence type="ECO:0000313" key="8">
    <source>
        <dbReference type="Proteomes" id="UP000324907"/>
    </source>
</evidence>
<organism evidence="3 7">
    <name type="scientific">Cafeteria roenbergensis</name>
    <name type="common">Marine flagellate</name>
    <dbReference type="NCBI Taxonomy" id="33653"/>
    <lineage>
        <taxon>Eukaryota</taxon>
        <taxon>Sar</taxon>
        <taxon>Stramenopiles</taxon>
        <taxon>Bigyra</taxon>
        <taxon>Opalozoa</taxon>
        <taxon>Bicosoecida</taxon>
        <taxon>Cafeteriaceae</taxon>
        <taxon>Cafeteria</taxon>
    </lineage>
</organism>
<evidence type="ECO:0000313" key="6">
    <source>
        <dbReference type="Proteomes" id="UP000322899"/>
    </source>
</evidence>
<evidence type="ECO:0000313" key="7">
    <source>
        <dbReference type="Proteomes" id="UP000323011"/>
    </source>
</evidence>
<keyword evidence="7" id="KW-1185">Reference proteome</keyword>
<dbReference type="AlphaFoldDB" id="A0A5A8CQ25"/>
<feature type="transmembrane region" description="Helical" evidence="1">
    <location>
        <begin position="6"/>
        <end position="25"/>
    </location>
</feature>
<keyword evidence="1" id="KW-0812">Transmembrane</keyword>
<dbReference type="EMBL" id="VLTL01000040">
    <property type="protein sequence ID" value="KAA0166400.1"/>
    <property type="molecule type" value="Genomic_DNA"/>
</dbReference>
<name>A0A5A8CQ25_CAFRO</name>
<dbReference type="OrthoDB" id="190994at2759"/>